<dbReference type="GO" id="GO:0016020">
    <property type="term" value="C:membrane"/>
    <property type="evidence" value="ECO:0007669"/>
    <property type="project" value="InterPro"/>
</dbReference>
<dbReference type="OrthoDB" id="227596at2"/>
<reference evidence="12 13" key="1">
    <citation type="submission" date="2018-05" db="EMBL/GenBank/DDBJ databases">
        <title>Streptomyces venezuelae.</title>
        <authorList>
            <person name="Kim W."/>
            <person name="Lee N."/>
            <person name="Cho B.-K."/>
        </authorList>
    </citation>
    <scope>NUCLEOTIDE SEQUENCE [LARGE SCALE GENOMIC DNA]</scope>
    <source>
        <strain evidence="12 13">ATCC 21018</strain>
    </source>
</reference>
<evidence type="ECO:0000256" key="1">
    <source>
        <dbReference type="ARBA" id="ARBA00000085"/>
    </source>
</evidence>
<evidence type="ECO:0000313" key="13">
    <source>
        <dbReference type="Proteomes" id="UP000324101"/>
    </source>
</evidence>
<keyword evidence="7" id="KW-0067">ATP-binding</keyword>
<evidence type="ECO:0000256" key="6">
    <source>
        <dbReference type="ARBA" id="ARBA00022777"/>
    </source>
</evidence>
<dbReference type="Gene3D" id="1.20.5.1930">
    <property type="match status" value="1"/>
</dbReference>
<dbReference type="SUPFAM" id="SSF55874">
    <property type="entry name" value="ATPase domain of HSP90 chaperone/DNA topoisomerase II/histidine kinase"/>
    <property type="match status" value="1"/>
</dbReference>
<keyword evidence="10" id="KW-0812">Transmembrane</keyword>
<evidence type="ECO:0000256" key="2">
    <source>
        <dbReference type="ARBA" id="ARBA00012438"/>
    </source>
</evidence>
<dbReference type="InterPro" id="IPR050482">
    <property type="entry name" value="Sensor_HK_TwoCompSys"/>
</dbReference>
<dbReference type="InterPro" id="IPR011712">
    <property type="entry name" value="Sig_transdc_His_kin_sub3_dim/P"/>
</dbReference>
<feature type="transmembrane region" description="Helical" evidence="10">
    <location>
        <begin position="139"/>
        <end position="162"/>
    </location>
</feature>
<dbReference type="Gene3D" id="3.30.565.10">
    <property type="entry name" value="Histidine kinase-like ATPase, C-terminal domain"/>
    <property type="match status" value="1"/>
</dbReference>
<dbReference type="GO" id="GO:0000155">
    <property type="term" value="F:phosphorelay sensor kinase activity"/>
    <property type="evidence" value="ECO:0007669"/>
    <property type="project" value="InterPro"/>
</dbReference>
<keyword evidence="9" id="KW-0175">Coiled coil</keyword>
<feature type="coiled-coil region" evidence="9">
    <location>
        <begin position="162"/>
        <end position="189"/>
    </location>
</feature>
<name>A0A5P2DPA1_STRVZ</name>
<dbReference type="CDD" id="cd16917">
    <property type="entry name" value="HATPase_UhpB-NarQ-NarX-like"/>
    <property type="match status" value="1"/>
</dbReference>
<dbReference type="EC" id="2.7.13.3" evidence="2"/>
<dbReference type="RefSeq" id="WP_150257741.1">
    <property type="nucleotide sequence ID" value="NZ_CP029189.1"/>
</dbReference>
<dbReference type="EMBL" id="CP029189">
    <property type="protein sequence ID" value="QES55021.1"/>
    <property type="molecule type" value="Genomic_DNA"/>
</dbReference>
<feature type="transmembrane region" description="Helical" evidence="10">
    <location>
        <begin position="75"/>
        <end position="97"/>
    </location>
</feature>
<dbReference type="AlphaFoldDB" id="A0A5P2DPA1"/>
<sequence>MTKTGDVEGRAGPPLWWARRRDAVWDAALGGASALECAWEGVPFAAEAGLPTVVGVLFGFVVGATLVLRRRWPIAVVLVGIAVSPAAMGFLLAVVGMYTLASSEVPRRITATLASMSLAATFVVMYMRTRGDVEADPTLVVVLSVFVAVALTVPPVLFGLYIGARRRLMESLQERADSLERELSLLADRAEERAEWARTEERTRIAREMHDVVAHRVSLMVVHAAALEAVAVKDPVRAAKNAALVGDMGRQALTELREMLGVLRAPPKPVPAPVLAPAVAAVAFAGGVEDGPSLGELEALVGQSRAAGMAVEMLVHGEGAQYAAEVEQTAFRVVQEALTNCHKHAPGARVVVRLAHRSGEVAMQVENGPCDGKAAEPGLPSGGNGLVGMRERVLGLGGVFVSGPTDAGGFRVSAVLPVVG</sequence>
<feature type="transmembrane region" description="Helical" evidence="10">
    <location>
        <begin position="48"/>
        <end position="68"/>
    </location>
</feature>
<evidence type="ECO:0000256" key="7">
    <source>
        <dbReference type="ARBA" id="ARBA00022840"/>
    </source>
</evidence>
<gene>
    <name evidence="12" type="ORF">DEJ51_13065</name>
</gene>
<evidence type="ECO:0000256" key="4">
    <source>
        <dbReference type="ARBA" id="ARBA00022679"/>
    </source>
</evidence>
<dbReference type="GO" id="GO:0005524">
    <property type="term" value="F:ATP binding"/>
    <property type="evidence" value="ECO:0007669"/>
    <property type="project" value="UniProtKB-KW"/>
</dbReference>
<feature type="domain" description="Signal transduction histidine kinase subgroup 3 dimerisation and phosphoacceptor" evidence="11">
    <location>
        <begin position="201"/>
        <end position="266"/>
    </location>
</feature>
<evidence type="ECO:0000256" key="8">
    <source>
        <dbReference type="ARBA" id="ARBA00023012"/>
    </source>
</evidence>
<proteinExistence type="predicted"/>
<evidence type="ECO:0000313" key="12">
    <source>
        <dbReference type="EMBL" id="QES55021.1"/>
    </source>
</evidence>
<feature type="transmembrane region" description="Helical" evidence="10">
    <location>
        <begin position="109"/>
        <end position="127"/>
    </location>
</feature>
<keyword evidence="3" id="KW-0597">Phosphoprotein</keyword>
<dbReference type="PANTHER" id="PTHR24421:SF10">
    <property type="entry name" value="NITRATE_NITRITE SENSOR PROTEIN NARQ"/>
    <property type="match status" value="1"/>
</dbReference>
<evidence type="ECO:0000256" key="3">
    <source>
        <dbReference type="ARBA" id="ARBA00022553"/>
    </source>
</evidence>
<keyword evidence="4" id="KW-0808">Transferase</keyword>
<comment type="catalytic activity">
    <reaction evidence="1">
        <text>ATP + protein L-histidine = ADP + protein N-phospho-L-histidine.</text>
        <dbReference type="EC" id="2.7.13.3"/>
    </reaction>
</comment>
<dbReference type="Pfam" id="PF07730">
    <property type="entry name" value="HisKA_3"/>
    <property type="match status" value="1"/>
</dbReference>
<evidence type="ECO:0000256" key="9">
    <source>
        <dbReference type="SAM" id="Coils"/>
    </source>
</evidence>
<accession>A0A5P2DPA1</accession>
<dbReference type="PANTHER" id="PTHR24421">
    <property type="entry name" value="NITRATE/NITRITE SENSOR PROTEIN NARX-RELATED"/>
    <property type="match status" value="1"/>
</dbReference>
<keyword evidence="10" id="KW-1133">Transmembrane helix</keyword>
<protein>
    <recommendedName>
        <fullName evidence="2">histidine kinase</fullName>
        <ecNumber evidence="2">2.7.13.3</ecNumber>
    </recommendedName>
</protein>
<organism evidence="12 13">
    <name type="scientific">Streptomyces venezuelae</name>
    <dbReference type="NCBI Taxonomy" id="54571"/>
    <lineage>
        <taxon>Bacteria</taxon>
        <taxon>Bacillati</taxon>
        <taxon>Actinomycetota</taxon>
        <taxon>Actinomycetes</taxon>
        <taxon>Kitasatosporales</taxon>
        <taxon>Streptomycetaceae</taxon>
        <taxon>Streptomyces</taxon>
    </lineage>
</organism>
<evidence type="ECO:0000259" key="11">
    <source>
        <dbReference type="Pfam" id="PF07730"/>
    </source>
</evidence>
<evidence type="ECO:0000256" key="5">
    <source>
        <dbReference type="ARBA" id="ARBA00022741"/>
    </source>
</evidence>
<keyword evidence="6 12" id="KW-0418">Kinase</keyword>
<evidence type="ECO:0000256" key="10">
    <source>
        <dbReference type="SAM" id="Phobius"/>
    </source>
</evidence>
<keyword evidence="5" id="KW-0547">Nucleotide-binding</keyword>
<dbReference type="InterPro" id="IPR036890">
    <property type="entry name" value="HATPase_C_sf"/>
</dbReference>
<dbReference type="GO" id="GO:0046983">
    <property type="term" value="F:protein dimerization activity"/>
    <property type="evidence" value="ECO:0007669"/>
    <property type="project" value="InterPro"/>
</dbReference>
<dbReference type="Proteomes" id="UP000324101">
    <property type="component" value="Chromosome"/>
</dbReference>
<keyword evidence="8" id="KW-0902">Two-component regulatory system</keyword>
<keyword evidence="10" id="KW-0472">Membrane</keyword>